<sequence>MFKRSRRAAAAVIVLPVALLTACGSSGSPTSGTNVTAVVTTAVPSTSVAATPAAEGHGDKDSFIAALKAGSSQMSTAHVEMVMESEGQTLTMAGDTRMDASSPAMQMSMDMGGVMSFDLVLLENVLYLKGAPGVAAGKWAKVDVTGEMAKEFGKSLQQADPSQLAASYEKAITAVKFVGPESVDGETLQKYEVTMDTKELGDSLPDDTASLPDTVTYDMWLDDEDRIRQVVYSVSGADVTMKMSNYGEPVDISAPKAADVVDVPTS</sequence>
<feature type="chain" id="PRO_5039349936" description="Lipoprotein" evidence="1">
    <location>
        <begin position="28"/>
        <end position="266"/>
    </location>
</feature>
<dbReference type="PROSITE" id="PS51257">
    <property type="entry name" value="PROKAR_LIPOPROTEIN"/>
    <property type="match status" value="1"/>
</dbReference>
<dbReference type="EMBL" id="CP002343">
    <property type="protein sequence ID" value="ADU48257.1"/>
    <property type="molecule type" value="Genomic_DNA"/>
</dbReference>
<name>E6SA47_INTC7</name>
<dbReference type="InterPro" id="IPR029046">
    <property type="entry name" value="LolA/LolB/LppX"/>
</dbReference>
<dbReference type="HOGENOM" id="CLU_1040887_0_0_11"/>
<feature type="signal peptide" evidence="1">
    <location>
        <begin position="1"/>
        <end position="27"/>
    </location>
</feature>
<dbReference type="Proteomes" id="UP000008914">
    <property type="component" value="Chromosome"/>
</dbReference>
<dbReference type="AlphaFoldDB" id="E6SA47"/>
<dbReference type="RefSeq" id="WP_013492572.1">
    <property type="nucleotide sequence ID" value="NC_014830.1"/>
</dbReference>
<evidence type="ECO:0008006" key="4">
    <source>
        <dbReference type="Google" id="ProtNLM"/>
    </source>
</evidence>
<reference evidence="2 3" key="1">
    <citation type="journal article" date="2010" name="Stand. Genomic Sci.">
        <title>Complete genome sequence of Intrasporangium calvum type strain (7 KIP).</title>
        <authorList>
            <person name="Del Rio T.G."/>
            <person name="Chertkov O."/>
            <person name="Yasawong M."/>
            <person name="Lucas S."/>
            <person name="Deshpande S."/>
            <person name="Cheng J.F."/>
            <person name="Detter C."/>
            <person name="Tapia R."/>
            <person name="Han C."/>
            <person name="Goodwin L."/>
            <person name="Pitluck S."/>
            <person name="Liolios K."/>
            <person name="Ivanova N."/>
            <person name="Mavromatis K."/>
            <person name="Pati A."/>
            <person name="Chen A."/>
            <person name="Palaniappan K."/>
            <person name="Land M."/>
            <person name="Hauser L."/>
            <person name="Chang Y.J."/>
            <person name="Jeffries C.D."/>
            <person name="Rohde M."/>
            <person name="Pukall R."/>
            <person name="Sikorski J."/>
            <person name="Goker M."/>
            <person name="Woyke T."/>
            <person name="Bristow J."/>
            <person name="Eisen J.A."/>
            <person name="Markowitz V."/>
            <person name="Hugenholtz P."/>
            <person name="Kyrpides N.C."/>
            <person name="Klenk H.P."/>
            <person name="Lapidus A."/>
        </authorList>
    </citation>
    <scope>NUCLEOTIDE SEQUENCE [LARGE SCALE GENOMIC DNA]</scope>
    <source>
        <strain evidence="3">ATCC 23552 / DSM 43043 / JCM 3097 / NBRC 12989 / 7 KIP</strain>
    </source>
</reference>
<dbReference type="OrthoDB" id="3781094at2"/>
<dbReference type="SUPFAM" id="SSF89392">
    <property type="entry name" value="Prokaryotic lipoproteins and lipoprotein localization factors"/>
    <property type="match status" value="1"/>
</dbReference>
<proteinExistence type="predicted"/>
<evidence type="ECO:0000256" key="1">
    <source>
        <dbReference type="SAM" id="SignalP"/>
    </source>
</evidence>
<dbReference type="eggNOG" id="ENOG50333DA">
    <property type="taxonomic scope" value="Bacteria"/>
</dbReference>
<evidence type="ECO:0000313" key="2">
    <source>
        <dbReference type="EMBL" id="ADU48257.1"/>
    </source>
</evidence>
<accession>E6SA47</accession>
<dbReference type="STRING" id="710696.Intca_1744"/>
<protein>
    <recommendedName>
        <fullName evidence="4">Lipoprotein</fullName>
    </recommendedName>
</protein>
<keyword evidence="1" id="KW-0732">Signal</keyword>
<organism evidence="2 3">
    <name type="scientific">Intrasporangium calvum (strain ATCC 23552 / DSM 43043 / JCM 3097 / NBRC 12989 / NCIMB 10167 / NRRL B-3866 / 7 KIP)</name>
    <dbReference type="NCBI Taxonomy" id="710696"/>
    <lineage>
        <taxon>Bacteria</taxon>
        <taxon>Bacillati</taxon>
        <taxon>Actinomycetota</taxon>
        <taxon>Actinomycetes</taxon>
        <taxon>Micrococcales</taxon>
        <taxon>Intrasporangiaceae</taxon>
        <taxon>Intrasporangium</taxon>
    </lineage>
</organism>
<evidence type="ECO:0000313" key="3">
    <source>
        <dbReference type="Proteomes" id="UP000008914"/>
    </source>
</evidence>
<dbReference type="Gene3D" id="2.50.20.20">
    <property type="match status" value="1"/>
</dbReference>
<gene>
    <name evidence="2" type="ordered locus">Intca_1744</name>
</gene>
<keyword evidence="3" id="KW-1185">Reference proteome</keyword>
<dbReference type="KEGG" id="ica:Intca_1744"/>